<feature type="region of interest" description="Disordered" evidence="1">
    <location>
        <begin position="582"/>
        <end position="613"/>
    </location>
</feature>
<evidence type="ECO:0000313" key="3">
    <source>
        <dbReference type="EMBL" id="KAG0290959.1"/>
    </source>
</evidence>
<accession>A0ABQ7K4G0</accession>
<dbReference type="SMART" id="SM00233">
    <property type="entry name" value="PH"/>
    <property type="match status" value="1"/>
</dbReference>
<dbReference type="Gene3D" id="2.30.29.30">
    <property type="entry name" value="Pleckstrin-homology domain (PH domain)/Phosphotyrosine-binding domain (PTB)"/>
    <property type="match status" value="1"/>
</dbReference>
<dbReference type="InterPro" id="IPR001849">
    <property type="entry name" value="PH_domain"/>
</dbReference>
<feature type="region of interest" description="Disordered" evidence="1">
    <location>
        <begin position="111"/>
        <end position="175"/>
    </location>
</feature>
<sequence>MQNDAFKRFSKDLQEALVNPVNYINKKTKRSSMVGGNGDLFTHSNNNFTGHPHQPHHHHHPHHHSSKKPIGLSGLTTSDLKKDMSGGPVSPYSSLTSDSVSLHNFSLSTLSKGSLDENPSFTSSNGSASGYVGFSQQQQQQQQQTQGGHHQFYQQQQQHQHKLTKASSFLRSPLSPGGFNGSMRIYPKQEEPALVHCPPSVATLDQFSPERQNWVRECPNQSLLPGAGNTSLGGDVLKSERAWDVATPTSADGRPYDIQSSADLVAPGRDFLKTGYYNPNEATGLALVKLMQVTNRATSKLFDIECNLRIGNVERTSHPARSFKDNPGNTATMNEVFLFDVEEAFQLEIEVTGTPIATKFGTMAGFSNTQSVNLGYLHLPLQLESLEKSVRTYKLRRAIHMTDGNQQPVATAAAIKAQSKEKVDCEIVVMIGVHVLEEPIDDRTWENEVLFEGHLTVMTRGLRMAAWKRYWAVLQGNAVKLYDVEYQTKRDPITTISLAHVLSVQPPDYDKVDVGSNGFALVISPSGIDMTNASEFDLASNMDNNIYAFTDSAHLHESWNCQLERAMELHREGMARREEIQEAKRNRNQRRGGSGGGSEVDEGEEDVERVDLIDMRFVS</sequence>
<dbReference type="SUPFAM" id="SSF50729">
    <property type="entry name" value="PH domain-like"/>
    <property type="match status" value="1"/>
</dbReference>
<evidence type="ECO:0000256" key="1">
    <source>
        <dbReference type="SAM" id="MobiDB-lite"/>
    </source>
</evidence>
<comment type="caution">
    <text evidence="3">The sequence shown here is derived from an EMBL/GenBank/DDBJ whole genome shotgun (WGS) entry which is preliminary data.</text>
</comment>
<dbReference type="InterPro" id="IPR011993">
    <property type="entry name" value="PH-like_dom_sf"/>
</dbReference>
<gene>
    <name evidence="3" type="ORF">BGZ96_005612</name>
</gene>
<dbReference type="PROSITE" id="PS50003">
    <property type="entry name" value="PH_DOMAIN"/>
    <property type="match status" value="1"/>
</dbReference>
<name>A0ABQ7K4G0_9FUNG</name>
<feature type="compositionally biased region" description="Basic residues" evidence="1">
    <location>
        <begin position="53"/>
        <end position="67"/>
    </location>
</feature>
<evidence type="ECO:0000259" key="2">
    <source>
        <dbReference type="PROSITE" id="PS50003"/>
    </source>
</evidence>
<feature type="domain" description="PH" evidence="2">
    <location>
        <begin position="448"/>
        <end position="568"/>
    </location>
</feature>
<protein>
    <recommendedName>
        <fullName evidence="2">PH domain-containing protein</fullName>
    </recommendedName>
</protein>
<dbReference type="Proteomes" id="UP001194696">
    <property type="component" value="Unassembled WGS sequence"/>
</dbReference>
<keyword evidence="4" id="KW-1185">Reference proteome</keyword>
<organism evidence="3 4">
    <name type="scientific">Linnemannia gamsii</name>
    <dbReference type="NCBI Taxonomy" id="64522"/>
    <lineage>
        <taxon>Eukaryota</taxon>
        <taxon>Fungi</taxon>
        <taxon>Fungi incertae sedis</taxon>
        <taxon>Mucoromycota</taxon>
        <taxon>Mortierellomycotina</taxon>
        <taxon>Mortierellomycetes</taxon>
        <taxon>Mortierellales</taxon>
        <taxon>Mortierellaceae</taxon>
        <taxon>Linnemannia</taxon>
    </lineage>
</organism>
<dbReference type="EMBL" id="JAAAIM010000265">
    <property type="protein sequence ID" value="KAG0290959.1"/>
    <property type="molecule type" value="Genomic_DNA"/>
</dbReference>
<proteinExistence type="predicted"/>
<reference evidence="3 4" key="1">
    <citation type="journal article" date="2020" name="Fungal Divers.">
        <title>Resolving the Mortierellaceae phylogeny through synthesis of multi-gene phylogenetics and phylogenomics.</title>
        <authorList>
            <person name="Vandepol N."/>
            <person name="Liber J."/>
            <person name="Desiro A."/>
            <person name="Na H."/>
            <person name="Kennedy M."/>
            <person name="Barry K."/>
            <person name="Grigoriev I.V."/>
            <person name="Miller A.N."/>
            <person name="O'Donnell K."/>
            <person name="Stajich J.E."/>
            <person name="Bonito G."/>
        </authorList>
    </citation>
    <scope>NUCLEOTIDE SEQUENCE [LARGE SCALE GENOMIC DNA]</scope>
    <source>
        <strain evidence="3 4">AD045</strain>
    </source>
</reference>
<feature type="compositionally biased region" description="Polar residues" evidence="1">
    <location>
        <begin position="111"/>
        <end position="128"/>
    </location>
</feature>
<feature type="compositionally biased region" description="Acidic residues" evidence="1">
    <location>
        <begin position="599"/>
        <end position="608"/>
    </location>
</feature>
<evidence type="ECO:0000313" key="4">
    <source>
        <dbReference type="Proteomes" id="UP001194696"/>
    </source>
</evidence>
<feature type="region of interest" description="Disordered" evidence="1">
    <location>
        <begin position="42"/>
        <end position="97"/>
    </location>
</feature>
<feature type="compositionally biased region" description="Low complexity" evidence="1">
    <location>
        <begin position="136"/>
        <end position="158"/>
    </location>
</feature>